<reference evidence="11 12" key="1">
    <citation type="submission" date="2019-06" db="EMBL/GenBank/DDBJ databases">
        <title>A chromosomal-level reference genome of Carpinus fangiana (Coryloideae, Betulaceae).</title>
        <authorList>
            <person name="Yang X."/>
            <person name="Wang Z."/>
            <person name="Zhang L."/>
            <person name="Hao G."/>
            <person name="Liu J."/>
            <person name="Yang Y."/>
        </authorList>
    </citation>
    <scope>NUCLEOTIDE SEQUENCE [LARGE SCALE GENOMIC DNA]</scope>
    <source>
        <strain evidence="11">Cfa_2016G</strain>
        <tissue evidence="11">Leaf</tissue>
    </source>
</reference>
<dbReference type="Pfam" id="PF13671">
    <property type="entry name" value="AAA_33"/>
    <property type="match status" value="1"/>
</dbReference>
<comment type="caution">
    <text evidence="7">Lacks conserved residue(s) required for the propagation of feature annotation.</text>
</comment>
<dbReference type="FunFam" id="3.40.50.300:FF:002337">
    <property type="entry name" value="Transcription factor bHLH140"/>
    <property type="match status" value="1"/>
</dbReference>
<dbReference type="SMART" id="SM00506">
    <property type="entry name" value="A1pp"/>
    <property type="match status" value="1"/>
</dbReference>
<dbReference type="InterPro" id="IPR027417">
    <property type="entry name" value="P-loop_NTPase"/>
</dbReference>
<dbReference type="GO" id="GO:0003697">
    <property type="term" value="F:single-stranded DNA binding"/>
    <property type="evidence" value="ECO:0007669"/>
    <property type="project" value="TreeGrafter"/>
</dbReference>
<evidence type="ECO:0000256" key="6">
    <source>
        <dbReference type="ARBA" id="ARBA00023242"/>
    </source>
</evidence>
<feature type="region of interest" description="Disordered" evidence="8">
    <location>
        <begin position="478"/>
        <end position="553"/>
    </location>
</feature>
<dbReference type="EMBL" id="CM017327">
    <property type="protein sequence ID" value="KAE8099167.1"/>
    <property type="molecule type" value="Genomic_DNA"/>
</dbReference>
<evidence type="ECO:0000256" key="4">
    <source>
        <dbReference type="ARBA" id="ARBA00022833"/>
    </source>
</evidence>
<dbReference type="FunFam" id="3.40.220.10:FF:000020">
    <property type="entry name" value="Transcription factor bHLH140"/>
    <property type="match status" value="1"/>
</dbReference>
<evidence type="ECO:0000313" key="12">
    <source>
        <dbReference type="Proteomes" id="UP000327013"/>
    </source>
</evidence>
<dbReference type="GO" id="GO:0033699">
    <property type="term" value="F:DNA 5'-adenosine monophosphate hydrolase activity"/>
    <property type="evidence" value="ECO:0007669"/>
    <property type="project" value="TreeGrafter"/>
</dbReference>
<accession>A0A5N6RL33</accession>
<dbReference type="OrthoDB" id="3512845at2759"/>
<evidence type="ECO:0000256" key="5">
    <source>
        <dbReference type="ARBA" id="ARBA00023125"/>
    </source>
</evidence>
<dbReference type="GO" id="GO:0008270">
    <property type="term" value="F:zinc ion binding"/>
    <property type="evidence" value="ECO:0007669"/>
    <property type="project" value="UniProtKB-KW"/>
</dbReference>
<dbReference type="SUPFAM" id="SSF54197">
    <property type="entry name" value="HIT-like"/>
    <property type="match status" value="1"/>
</dbReference>
<gene>
    <name evidence="11" type="ORF">FH972_017171</name>
</gene>
<sequence length="768" mass="83898">MNVEMDIDEAPQGKGEETKAKPIVVILVGAPGSGKSTFGEQVLRSSTRPWVRICQDTIGGGKSGTKAQCLKSSASALKDGKSVFIDRCNLDREQRAEFVKLGGPNVDVHSVVLDLPAKLCISRSVKRTGHEGNLQGGKAAAVVNRMLQKKELPKLSEGFTRITVCQSESDVEASLNTYSALGPLDTLPNGYFGQKNPDAKIQLGIMKFLKKAEVPAANAVSEAKSIQSSFSPQRIKEMDSGSNEPVNVSSFPENAGKDLMKGEDLPVRSAGSHVSLNDPPTLAFPSISTSDFQFDHEKASDIIVEKVDEFVNKPGNARLVLVDLSPRSKILSLVKAKAAKKHIDPNKFFTFVGDITRLYSEGGLRCNVIANAANWRLKPGGGGVNAAIFNAGGSALEVATKERAKSLQPGRAVVVPLPSNSPLFSREGITHVIHVLGPNMNPQRPNCLDNDYITGCKVLRDTYTSLFEGFASVARSQEKLAKGSNENHGPNPSELQDHTEGVNMKHSPNNDQKSKREGDHDNDRSKKCKGSQDEVAADIPGSRTGKLEKNNDKIDGSMTKVWGSWAQTLYHTAMHPERHMDVVLEISDNVVVLNDLYPKAKRHLLVLARNEGLDCLADVRKEHLHLLRVMHDVGLRLAEKFLQEDASLIFRLGYHSAPSMRQLHLHVISQDFDSKHLKNKKHWNSFNTAFFFDSVDAIEEVSSNGKATPRDDESQLTMELRCHRCRSAHPNIPRLKSHISNCRAAFPPALLQSGRLVVAPCDASDAGP</sequence>
<evidence type="ECO:0000256" key="3">
    <source>
        <dbReference type="ARBA" id="ARBA00022771"/>
    </source>
</evidence>
<dbReference type="Pfam" id="PF16278">
    <property type="entry name" value="zf-C2HE"/>
    <property type="match status" value="1"/>
</dbReference>
<dbReference type="Pfam" id="PF11969">
    <property type="entry name" value="DcpS_C"/>
    <property type="match status" value="1"/>
</dbReference>
<dbReference type="InterPro" id="IPR043472">
    <property type="entry name" value="Macro_dom-like"/>
</dbReference>
<dbReference type="InterPro" id="IPR036265">
    <property type="entry name" value="HIT-like_sf"/>
</dbReference>
<dbReference type="GO" id="GO:0030983">
    <property type="term" value="F:mismatched DNA binding"/>
    <property type="evidence" value="ECO:0007669"/>
    <property type="project" value="TreeGrafter"/>
</dbReference>
<dbReference type="GO" id="GO:0005634">
    <property type="term" value="C:nucleus"/>
    <property type="evidence" value="ECO:0007669"/>
    <property type="project" value="UniProtKB-SubCell"/>
</dbReference>
<dbReference type="SUPFAM" id="SSF52540">
    <property type="entry name" value="P-loop containing nucleoside triphosphate hydrolases"/>
    <property type="match status" value="1"/>
</dbReference>
<keyword evidence="12" id="KW-1185">Reference proteome</keyword>
<dbReference type="InterPro" id="IPR032566">
    <property type="entry name" value="Znf-C2HE"/>
</dbReference>
<dbReference type="PROSITE" id="PS51154">
    <property type="entry name" value="MACRO"/>
    <property type="match status" value="1"/>
</dbReference>
<dbReference type="GO" id="GO:0000012">
    <property type="term" value="P:single strand break repair"/>
    <property type="evidence" value="ECO:0007669"/>
    <property type="project" value="TreeGrafter"/>
</dbReference>
<dbReference type="Proteomes" id="UP000327013">
    <property type="component" value="Chromosome 7"/>
</dbReference>
<dbReference type="PANTHER" id="PTHR12486">
    <property type="entry name" value="APRATAXIN-RELATED"/>
    <property type="match status" value="1"/>
</dbReference>
<evidence type="ECO:0000259" key="10">
    <source>
        <dbReference type="PROSITE" id="PS51154"/>
    </source>
</evidence>
<dbReference type="Gene3D" id="3.30.428.10">
    <property type="entry name" value="HIT-like"/>
    <property type="match status" value="1"/>
</dbReference>
<feature type="domain" description="Macro" evidence="10">
    <location>
        <begin position="335"/>
        <end position="578"/>
    </location>
</feature>
<comment type="subcellular location">
    <subcellularLocation>
        <location evidence="1">Nucleus</location>
    </subcellularLocation>
</comment>
<dbReference type="PROSITE" id="PS00892">
    <property type="entry name" value="HIT_1"/>
    <property type="match status" value="1"/>
</dbReference>
<dbReference type="GO" id="GO:0003725">
    <property type="term" value="F:double-stranded RNA binding"/>
    <property type="evidence" value="ECO:0007669"/>
    <property type="project" value="TreeGrafter"/>
</dbReference>
<dbReference type="GO" id="GO:0047627">
    <property type="term" value="F:adenylylsulfatase activity"/>
    <property type="evidence" value="ECO:0007669"/>
    <property type="project" value="UniProtKB-ARBA"/>
</dbReference>
<keyword evidence="4" id="KW-0862">Zinc</keyword>
<evidence type="ECO:0008006" key="13">
    <source>
        <dbReference type="Google" id="ProtNLM"/>
    </source>
</evidence>
<evidence type="ECO:0000256" key="8">
    <source>
        <dbReference type="SAM" id="MobiDB-lite"/>
    </source>
</evidence>
<proteinExistence type="predicted"/>
<dbReference type="InterPro" id="IPR019808">
    <property type="entry name" value="Histidine_triad_CS"/>
</dbReference>
<dbReference type="AlphaFoldDB" id="A0A5N6RL33"/>
<dbReference type="PROSITE" id="PS51084">
    <property type="entry name" value="HIT_2"/>
    <property type="match status" value="1"/>
</dbReference>
<dbReference type="InterPro" id="IPR011146">
    <property type="entry name" value="HIT-like"/>
</dbReference>
<dbReference type="PANTHER" id="PTHR12486:SF4">
    <property type="entry name" value="APRATAXIN"/>
    <property type="match status" value="1"/>
</dbReference>
<feature type="compositionally biased region" description="Polar residues" evidence="8">
    <location>
        <begin position="484"/>
        <end position="494"/>
    </location>
</feature>
<keyword evidence="2" id="KW-0479">Metal-binding</keyword>
<dbReference type="GO" id="GO:1990165">
    <property type="term" value="F:single-strand break-containing DNA binding"/>
    <property type="evidence" value="ECO:0007669"/>
    <property type="project" value="TreeGrafter"/>
</dbReference>
<dbReference type="FunFam" id="3.30.428.10:FF:000004">
    <property type="entry name" value="aprataxin isoform X2"/>
    <property type="match status" value="1"/>
</dbReference>
<dbReference type="Pfam" id="PF01661">
    <property type="entry name" value="Macro"/>
    <property type="match status" value="1"/>
</dbReference>
<dbReference type="Gene3D" id="3.40.220.10">
    <property type="entry name" value="Leucine Aminopeptidase, subunit E, domain 1"/>
    <property type="match status" value="1"/>
</dbReference>
<dbReference type="SUPFAM" id="SSF52949">
    <property type="entry name" value="Macro domain-like"/>
    <property type="match status" value="1"/>
</dbReference>
<keyword evidence="6" id="KW-0539">Nucleus</keyword>
<dbReference type="Gene3D" id="3.40.50.300">
    <property type="entry name" value="P-loop containing nucleotide triphosphate hydrolases"/>
    <property type="match status" value="1"/>
</dbReference>
<feature type="domain" description="HIT" evidence="9">
    <location>
        <begin position="569"/>
        <end position="677"/>
    </location>
</feature>
<keyword evidence="3" id="KW-0863">Zinc-finger</keyword>
<evidence type="ECO:0000256" key="1">
    <source>
        <dbReference type="ARBA" id="ARBA00004123"/>
    </source>
</evidence>
<evidence type="ECO:0000313" key="11">
    <source>
        <dbReference type="EMBL" id="KAE8099167.1"/>
    </source>
</evidence>
<dbReference type="InterPro" id="IPR002589">
    <property type="entry name" value="Macro_dom"/>
</dbReference>
<evidence type="ECO:0000259" key="9">
    <source>
        <dbReference type="PROSITE" id="PS51084"/>
    </source>
</evidence>
<feature type="compositionally biased region" description="Basic and acidic residues" evidence="8">
    <location>
        <begin position="512"/>
        <end position="525"/>
    </location>
</feature>
<evidence type="ECO:0000256" key="7">
    <source>
        <dbReference type="PROSITE-ProRule" id="PRU00464"/>
    </source>
</evidence>
<protein>
    <recommendedName>
        <fullName evidence="13">Macro domain-containing protein</fullName>
    </recommendedName>
</protein>
<keyword evidence="5" id="KW-0238">DNA-binding</keyword>
<evidence type="ECO:0000256" key="2">
    <source>
        <dbReference type="ARBA" id="ARBA00022723"/>
    </source>
</evidence>
<name>A0A5N6RL33_9ROSI</name>
<organism evidence="11 12">
    <name type="scientific">Carpinus fangiana</name>
    <dbReference type="NCBI Taxonomy" id="176857"/>
    <lineage>
        <taxon>Eukaryota</taxon>
        <taxon>Viridiplantae</taxon>
        <taxon>Streptophyta</taxon>
        <taxon>Embryophyta</taxon>
        <taxon>Tracheophyta</taxon>
        <taxon>Spermatophyta</taxon>
        <taxon>Magnoliopsida</taxon>
        <taxon>eudicotyledons</taxon>
        <taxon>Gunneridae</taxon>
        <taxon>Pentapetalae</taxon>
        <taxon>rosids</taxon>
        <taxon>fabids</taxon>
        <taxon>Fagales</taxon>
        <taxon>Betulaceae</taxon>
        <taxon>Carpinus</taxon>
    </lineage>
</organism>